<dbReference type="GeneID" id="54987032"/>
<evidence type="ECO:0000313" key="3">
    <source>
        <dbReference type="Proteomes" id="UP000240704"/>
    </source>
</evidence>
<keyword evidence="1" id="KW-0472">Membrane</keyword>
<reference evidence="3" key="1">
    <citation type="submission" date="2017-11" db="EMBL/GenBank/DDBJ databases">
        <title>Genome sequence and characterization of the novel virulent phage PMBT3 infecting Pseudomonas sp.</title>
        <authorList>
            <person name="Koberg S."/>
            <person name="Brinks E."/>
            <person name="Heller K.J."/>
            <person name="Neve H."/>
            <person name="Franz C.M.A.P."/>
        </authorList>
    </citation>
    <scope>NUCLEOTIDE SEQUENCE [LARGE SCALE GENOMIC DNA]</scope>
</reference>
<proteinExistence type="predicted"/>
<dbReference type="RefSeq" id="YP_009796642.1">
    <property type="nucleotide sequence ID" value="NC_047902.1"/>
</dbReference>
<accession>A0A2I6PI20</accession>
<protein>
    <submittedName>
        <fullName evidence="2">Uncharacterized protein</fullName>
    </submittedName>
</protein>
<evidence type="ECO:0000256" key="1">
    <source>
        <dbReference type="SAM" id="Phobius"/>
    </source>
</evidence>
<keyword evidence="1" id="KW-0812">Transmembrane</keyword>
<evidence type="ECO:0000313" key="2">
    <source>
        <dbReference type="EMBL" id="AUM59693.1"/>
    </source>
</evidence>
<keyword evidence="1" id="KW-1133">Transmembrane helix</keyword>
<feature type="transmembrane region" description="Helical" evidence="1">
    <location>
        <begin position="18"/>
        <end position="36"/>
    </location>
</feature>
<keyword evidence="3" id="KW-1185">Reference proteome</keyword>
<name>A0A2I6PI20_9CAUD</name>
<sequence>MANKPGGYHPEERAQGGWLGNFVVALIVIILLIQVIKGA</sequence>
<dbReference type="KEGG" id="vg:54987032"/>
<organism evidence="2 3">
    <name type="scientific">Pseudomonas phage PMBT3</name>
    <dbReference type="NCBI Taxonomy" id="2059856"/>
    <lineage>
        <taxon>Viruses</taxon>
        <taxon>Duplodnaviria</taxon>
        <taxon>Heunggongvirae</taxon>
        <taxon>Uroviricota</taxon>
        <taxon>Caudoviricetes</taxon>
        <taxon>Maxrubnervirus</taxon>
        <taxon>Maxrubnervirus PMBT3</taxon>
    </lineage>
</organism>
<dbReference type="EMBL" id="MG596799">
    <property type="protein sequence ID" value="AUM59693.1"/>
    <property type="molecule type" value="Genomic_DNA"/>
</dbReference>
<dbReference type="Proteomes" id="UP000240704">
    <property type="component" value="Segment"/>
</dbReference>